<keyword evidence="9" id="KW-1133">Transmembrane helix</keyword>
<feature type="transmembrane region" description="Helical" evidence="9">
    <location>
        <begin position="127"/>
        <end position="143"/>
    </location>
</feature>
<dbReference type="GO" id="GO:0005737">
    <property type="term" value="C:cytoplasm"/>
    <property type="evidence" value="ECO:0007669"/>
    <property type="project" value="TreeGrafter"/>
</dbReference>
<dbReference type="GO" id="GO:0000334">
    <property type="term" value="F:3-hydroxyanthranilate 3,4-dioxygenase activity"/>
    <property type="evidence" value="ECO:0007669"/>
    <property type="project" value="InterPro"/>
</dbReference>
<dbReference type="Pfam" id="PF14378">
    <property type="entry name" value="PAP2_3"/>
    <property type="match status" value="1"/>
</dbReference>
<evidence type="ECO:0000256" key="7">
    <source>
        <dbReference type="ARBA" id="ARBA00023004"/>
    </source>
</evidence>
<dbReference type="SUPFAM" id="SSF51182">
    <property type="entry name" value="RmlC-like cupins"/>
    <property type="match status" value="1"/>
</dbReference>
<comment type="cofactor">
    <cofactor evidence="1">
        <name>Fe(2+)</name>
        <dbReference type="ChEBI" id="CHEBI:29033"/>
    </cofactor>
</comment>
<feature type="transmembrane region" description="Helical" evidence="9">
    <location>
        <begin position="201"/>
        <end position="220"/>
    </location>
</feature>
<dbReference type="InterPro" id="IPR011051">
    <property type="entry name" value="RmlC_Cupin_sf"/>
</dbReference>
<evidence type="ECO:0000313" key="11">
    <source>
        <dbReference type="EMBL" id="SLM37777.1"/>
    </source>
</evidence>
<feature type="region of interest" description="Disordered" evidence="8">
    <location>
        <begin position="291"/>
        <end position="437"/>
    </location>
</feature>
<feature type="compositionally biased region" description="Basic and acidic residues" evidence="8">
    <location>
        <begin position="844"/>
        <end position="856"/>
    </location>
</feature>
<feature type="compositionally biased region" description="Basic and acidic residues" evidence="8">
    <location>
        <begin position="799"/>
        <end position="809"/>
    </location>
</feature>
<keyword evidence="9" id="KW-0472">Membrane</keyword>
<evidence type="ECO:0000256" key="4">
    <source>
        <dbReference type="ARBA" id="ARBA00022723"/>
    </source>
</evidence>
<dbReference type="SUPFAM" id="SSF63748">
    <property type="entry name" value="Tudor/PWWP/MBT"/>
    <property type="match status" value="1"/>
</dbReference>
<dbReference type="GO" id="GO:0005506">
    <property type="term" value="F:iron ion binding"/>
    <property type="evidence" value="ECO:0007669"/>
    <property type="project" value="InterPro"/>
</dbReference>
<dbReference type="InterPro" id="IPR035441">
    <property type="entry name" value="TFIIS/LEDGF_dom_sf"/>
</dbReference>
<evidence type="ECO:0000256" key="9">
    <source>
        <dbReference type="SAM" id="Phobius"/>
    </source>
</evidence>
<dbReference type="SMART" id="SM00293">
    <property type="entry name" value="PWWP"/>
    <property type="match status" value="1"/>
</dbReference>
<dbReference type="Proteomes" id="UP000192927">
    <property type="component" value="Unassembled WGS sequence"/>
</dbReference>
<dbReference type="Pfam" id="PF06052">
    <property type="entry name" value="3-HAO"/>
    <property type="match status" value="1"/>
</dbReference>
<evidence type="ECO:0000256" key="2">
    <source>
        <dbReference type="ARBA" id="ARBA00002752"/>
    </source>
</evidence>
<comment type="function">
    <text evidence="2">Catalyzes the oxidative ring opening of 3-hydroxyanthranilate to 2-amino-3-carboxymuconate semialdehyde, which spontaneously cyclizes to quinolinate.</text>
</comment>
<dbReference type="PANTHER" id="PTHR15497">
    <property type="entry name" value="3-HYDROXYANTHRANILATE 3,4-DIOXYGENASE"/>
    <property type="match status" value="1"/>
</dbReference>
<dbReference type="Gene3D" id="1.20.930.10">
    <property type="entry name" value="Conserved domain common to transcription factors TFIIS, elongin A, CRSP70"/>
    <property type="match status" value="1"/>
</dbReference>
<reference evidence="12" key="1">
    <citation type="submission" date="2017-03" db="EMBL/GenBank/DDBJ databases">
        <authorList>
            <person name="Sharma R."/>
            <person name="Thines M."/>
        </authorList>
    </citation>
    <scope>NUCLEOTIDE SEQUENCE [LARGE SCALE GENOMIC DNA]</scope>
</reference>
<feature type="compositionally biased region" description="Acidic residues" evidence="8">
    <location>
        <begin position="314"/>
        <end position="323"/>
    </location>
</feature>
<evidence type="ECO:0000256" key="8">
    <source>
        <dbReference type="SAM" id="MobiDB-lite"/>
    </source>
</evidence>
<evidence type="ECO:0000259" key="10">
    <source>
        <dbReference type="PROSITE" id="PS50812"/>
    </source>
</evidence>
<feature type="domain" description="PWWP" evidence="10">
    <location>
        <begin position="439"/>
        <end position="523"/>
    </location>
</feature>
<keyword evidence="6" id="KW-0560">Oxidoreductase</keyword>
<feature type="compositionally biased region" description="Acidic residues" evidence="8">
    <location>
        <begin position="599"/>
        <end position="609"/>
    </location>
</feature>
<feature type="compositionally biased region" description="Low complexity" evidence="8">
    <location>
        <begin position="644"/>
        <end position="653"/>
    </location>
</feature>
<dbReference type="InterPro" id="IPR014710">
    <property type="entry name" value="RmlC-like_jellyroll"/>
</dbReference>
<dbReference type="GO" id="GO:0016020">
    <property type="term" value="C:membrane"/>
    <property type="evidence" value="ECO:0007669"/>
    <property type="project" value="UniProtKB-SubCell"/>
</dbReference>
<keyword evidence="12" id="KW-1185">Reference proteome</keyword>
<feature type="compositionally biased region" description="Basic residues" evidence="8">
    <location>
        <begin position="420"/>
        <end position="431"/>
    </location>
</feature>
<feature type="compositionally biased region" description="Basic and acidic residues" evidence="8">
    <location>
        <begin position="341"/>
        <end position="351"/>
    </location>
</feature>
<dbReference type="Gene3D" id="2.30.30.140">
    <property type="match status" value="1"/>
</dbReference>
<evidence type="ECO:0000313" key="12">
    <source>
        <dbReference type="Proteomes" id="UP000192927"/>
    </source>
</evidence>
<name>A0A1W5D3R8_9LECA</name>
<feature type="region of interest" description="Disordered" evidence="8">
    <location>
        <begin position="574"/>
        <end position="699"/>
    </location>
</feature>
<dbReference type="InterPro" id="IPR000313">
    <property type="entry name" value="PWWP_dom"/>
</dbReference>
<feature type="compositionally biased region" description="Low complexity" evidence="8">
    <location>
        <begin position="386"/>
        <end position="401"/>
    </location>
</feature>
<organism evidence="11 12">
    <name type="scientific">Lasallia pustulata</name>
    <dbReference type="NCBI Taxonomy" id="136370"/>
    <lineage>
        <taxon>Eukaryota</taxon>
        <taxon>Fungi</taxon>
        <taxon>Dikarya</taxon>
        <taxon>Ascomycota</taxon>
        <taxon>Pezizomycotina</taxon>
        <taxon>Lecanoromycetes</taxon>
        <taxon>OSLEUM clade</taxon>
        <taxon>Umbilicariomycetidae</taxon>
        <taxon>Umbilicariales</taxon>
        <taxon>Umbilicariaceae</taxon>
        <taxon>Lasallia</taxon>
    </lineage>
</organism>
<evidence type="ECO:0000256" key="6">
    <source>
        <dbReference type="ARBA" id="ARBA00023002"/>
    </source>
</evidence>
<protein>
    <submittedName>
        <fullName evidence="11">RmlC-like jelly roll fold</fullName>
    </submittedName>
</protein>
<dbReference type="CDD" id="cd06123">
    <property type="entry name" value="cupin_HAO"/>
    <property type="match status" value="1"/>
</dbReference>
<evidence type="ECO:0000256" key="5">
    <source>
        <dbReference type="ARBA" id="ARBA00022964"/>
    </source>
</evidence>
<dbReference type="AlphaFoldDB" id="A0A1W5D3R8"/>
<proteinExistence type="predicted"/>
<dbReference type="EMBL" id="FWEW01001890">
    <property type="protein sequence ID" value="SLM37777.1"/>
    <property type="molecule type" value="Genomic_DNA"/>
</dbReference>
<dbReference type="InterPro" id="IPR026841">
    <property type="entry name" value="Aur1/Ipt1"/>
</dbReference>
<feature type="region of interest" description="Disordered" evidence="8">
    <location>
        <begin position="785"/>
        <end position="906"/>
    </location>
</feature>
<dbReference type="PROSITE" id="PS50812">
    <property type="entry name" value="PWWP"/>
    <property type="match status" value="1"/>
</dbReference>
<dbReference type="Gene3D" id="2.60.120.10">
    <property type="entry name" value="Jelly Rolls"/>
    <property type="match status" value="1"/>
</dbReference>
<evidence type="ECO:0000256" key="3">
    <source>
        <dbReference type="ARBA" id="ARBA00022642"/>
    </source>
</evidence>
<dbReference type="PANTHER" id="PTHR15497:SF1">
    <property type="entry name" value="3-HYDROXYANTHRANILATE 3,4-DIOXYGENASE"/>
    <property type="match status" value="1"/>
</dbReference>
<feature type="compositionally biased region" description="Basic and acidic residues" evidence="8">
    <location>
        <begin position="610"/>
        <end position="632"/>
    </location>
</feature>
<dbReference type="GO" id="GO:0034354">
    <property type="term" value="P:'de novo' NAD+ biosynthetic process from L-tryptophan"/>
    <property type="evidence" value="ECO:0007669"/>
    <property type="project" value="TreeGrafter"/>
</dbReference>
<feature type="transmembrane region" description="Helical" evidence="9">
    <location>
        <begin position="256"/>
        <end position="277"/>
    </location>
</feature>
<accession>A0A1W5D3R8</accession>
<keyword evidence="4" id="KW-0479">Metal-binding</keyword>
<keyword evidence="7" id="KW-0408">Iron</keyword>
<dbReference type="Pfam" id="PF00855">
    <property type="entry name" value="PWWP"/>
    <property type="match status" value="1"/>
</dbReference>
<dbReference type="GO" id="GO:0046874">
    <property type="term" value="P:quinolinate metabolic process"/>
    <property type="evidence" value="ECO:0007669"/>
    <property type="project" value="TreeGrafter"/>
</dbReference>
<keyword evidence="3" id="KW-0662">Pyridine nucleotide biosynthesis</keyword>
<dbReference type="InterPro" id="IPR010329">
    <property type="entry name" value="3hydroanth_dOase"/>
</dbReference>
<keyword evidence="5" id="KW-0223">Dioxygenase</keyword>
<keyword evidence="9" id="KW-0812">Transmembrane</keyword>
<feature type="compositionally biased region" description="Basic residues" evidence="8">
    <location>
        <begin position="656"/>
        <end position="670"/>
    </location>
</feature>
<evidence type="ECO:0000256" key="1">
    <source>
        <dbReference type="ARBA" id="ARBA00001954"/>
    </source>
</evidence>
<sequence>MLSSPLNLPKWLEENSHLLKPPINNYCVYNEHVTVMIVGGPNARTDYHINETAEWFYQYRGSMLLKVVDKEHDPPFRDIPIREGEMFLLPPNTPHNPIRFAETVGIVLEQPRPADSKDRLRWLLRRFPFLVEAWYWALIYWVYQLGRAFTAVTLNEGTVHVARKHALQLIKVEERLHIFWELHVQKVFLQHPILMTWTNRIYSYIHIPATILFLICLYYFTITSDRKSDREDNTSSDQVESLRGPALYEARRRTMAMCNLLAFIVFTAATTALVRGIPSVVRKFSLTGMAEDKHSSVPPPTEDLSMEPARTEAESMDVDMTAEEPERGHSGETAGQTDAAEVTKENGDTEHPGNTSSDKPADTPAGTEDTETQEMEKSADAGGSGSSPAAAAAANGTPASSKKATNGSSKKRSSIIPEHKSKKLNKKKSKPMTHLDAKPGEYYLGRMRGHPPWPSIICDEEMLPSVLLSNRPVTTKQPDGTYKKPEYADGGKRAYERTFPIMFLYTNEFAWITNTELTPLDPETCKEISEKGKSKNLMAAYELAAENHDLAYFKEMLVDHQRFIEEEEEAKAEREAKKANKAKRKSVDTSATADNENGGVDEMDVDEDAGETKPKSKKRKEADSDGDTEKPMKTPKTASKLKLSTPKTPAAEPASKKKASKPKASSKKSAAKAGGSDEEMVDTPKVEEKPLTPQEAMQKKEKEVLYIRHKLQRGFLSRDTMPKEEEMKSMSDFLSKLESYPDLEGSIIRATKIHKVLKAMIKLSSIPRDEDYNFKKRSHELLSKWNKILQDDPNAAAGADKDDDGKDDAPATTNGVSKAESPIAGTAKTEDQAKAAEAGEAIAPEEKKQEDVEKELGTTVEGDKEADEAAAAQQKHNDTAEMQTEDLDAAPEKAYEPPAETVEATA</sequence>